<feature type="compositionally biased region" description="Basic and acidic residues" evidence="1">
    <location>
        <begin position="206"/>
        <end position="220"/>
    </location>
</feature>
<feature type="region of interest" description="Disordered" evidence="1">
    <location>
        <begin position="356"/>
        <end position="375"/>
    </location>
</feature>
<dbReference type="OrthoDB" id="1921626at2759"/>
<evidence type="ECO:0000259" key="3">
    <source>
        <dbReference type="PROSITE" id="PS50206"/>
    </source>
</evidence>
<feature type="transmembrane region" description="Helical" evidence="2">
    <location>
        <begin position="508"/>
        <end position="527"/>
    </location>
</feature>
<comment type="caution">
    <text evidence="4">The sequence shown here is derived from an EMBL/GenBank/DDBJ whole genome shotgun (WGS) entry which is preliminary data.</text>
</comment>
<feature type="transmembrane region" description="Helical" evidence="2">
    <location>
        <begin position="88"/>
        <end position="121"/>
    </location>
</feature>
<proteinExistence type="predicted"/>
<reference evidence="4" key="1">
    <citation type="submission" date="2021-02" db="EMBL/GenBank/DDBJ databases">
        <authorList>
            <person name="Dougan E. K."/>
            <person name="Rhodes N."/>
            <person name="Thang M."/>
            <person name="Chan C."/>
        </authorList>
    </citation>
    <scope>NUCLEOTIDE SEQUENCE</scope>
</reference>
<dbReference type="AlphaFoldDB" id="A0A813HB18"/>
<dbReference type="Proteomes" id="UP000654075">
    <property type="component" value="Unassembled WGS sequence"/>
</dbReference>
<evidence type="ECO:0000256" key="2">
    <source>
        <dbReference type="SAM" id="Phobius"/>
    </source>
</evidence>
<protein>
    <recommendedName>
        <fullName evidence="3">Rhodanese domain-containing protein</fullName>
    </recommendedName>
</protein>
<accession>A0A813HB18</accession>
<dbReference type="InterPro" id="IPR001763">
    <property type="entry name" value="Rhodanese-like_dom"/>
</dbReference>
<dbReference type="PROSITE" id="PS50206">
    <property type="entry name" value="RHODANESE_3"/>
    <property type="match status" value="1"/>
</dbReference>
<dbReference type="Pfam" id="PF11317">
    <property type="entry name" value="DUF3119"/>
    <property type="match status" value="1"/>
</dbReference>
<dbReference type="SMART" id="SM00450">
    <property type="entry name" value="RHOD"/>
    <property type="match status" value="1"/>
</dbReference>
<dbReference type="SUPFAM" id="SSF52821">
    <property type="entry name" value="Rhodanese/Cell cycle control phosphatase"/>
    <property type="match status" value="1"/>
</dbReference>
<evidence type="ECO:0000256" key="1">
    <source>
        <dbReference type="SAM" id="MobiDB-lite"/>
    </source>
</evidence>
<keyword evidence="5" id="KW-1185">Reference proteome</keyword>
<keyword evidence="2" id="KW-1133">Transmembrane helix</keyword>
<dbReference type="PANTHER" id="PTHR35550">
    <property type="match status" value="1"/>
</dbReference>
<gene>
    <name evidence="4" type="ORF">PGLA1383_LOCUS50633</name>
</gene>
<keyword evidence="2" id="KW-0812">Transmembrane</keyword>
<feature type="region of interest" description="Disordered" evidence="1">
    <location>
        <begin position="197"/>
        <end position="220"/>
    </location>
</feature>
<dbReference type="InterPro" id="IPR021467">
    <property type="entry name" value="DUF3119"/>
</dbReference>
<keyword evidence="2" id="KW-0472">Membrane</keyword>
<dbReference type="Gene3D" id="3.40.250.10">
    <property type="entry name" value="Rhodanese-like domain"/>
    <property type="match status" value="1"/>
</dbReference>
<dbReference type="InterPro" id="IPR036873">
    <property type="entry name" value="Rhodanese-like_dom_sf"/>
</dbReference>
<dbReference type="PANTHER" id="PTHR35550:SF2">
    <property type="entry name" value="OS05G0401200 PROTEIN"/>
    <property type="match status" value="1"/>
</dbReference>
<dbReference type="Pfam" id="PF00581">
    <property type="entry name" value="Rhodanese"/>
    <property type="match status" value="1"/>
</dbReference>
<evidence type="ECO:0000313" key="5">
    <source>
        <dbReference type="Proteomes" id="UP000654075"/>
    </source>
</evidence>
<sequence length="585" mass="63897">MGPCKMPRSRLLSVAVGVAVWLSSRELFAGVFVPSPVRGANTFASERFEEIGRGNSLVARRFFDFKFGEEEKPKEPPVVIKEDYRLAAFFAVLGALMIATLPYAGFGLGLLILALGILFYVQAGRVRFVFDDDSFELRTVGDEAKEGEELKAPGQNIVVGGANRWAYSSFVNWEFFPKGLVEAGLPPVLVYFKENQTPSNEWSKGPGEKANSEEARAKADKEGPLIETPELRERLAKGEDIILVDVRTPEEMQVSMIPGAVAKDLFEAEILPKLLEGRQQDGQQQAIDSLSSPLIVPYCTVGYRSGLYCRELVNEHGFSNVRNGEGVIMWTFDGSVLVKPLPGAPSRAPALPPQVYGKGSEGAQPSSGEAAGLVSGGGTKTATAWQSVSEVHVYGKPWDMAAEGFTTIYFTPVGGALRFLRQKCQSRAALTAALWTGAFLLFYLLFTPACGVMYDCGCVLALSKWGQVKPCNVFTGPHRCPWCSCSGLACIFVGSDSKAFRGVPLLDLVPDGCFLTVITVLVLRYSWRAIDRLGERRRLKAGVIAVTKALLAVSWFISYSLLWGGIFFALSADYPYFLGARRHVR</sequence>
<evidence type="ECO:0000313" key="4">
    <source>
        <dbReference type="EMBL" id="CAE8635029.1"/>
    </source>
</evidence>
<dbReference type="EMBL" id="CAJNNV010031215">
    <property type="protein sequence ID" value="CAE8635029.1"/>
    <property type="molecule type" value="Genomic_DNA"/>
</dbReference>
<feature type="non-terminal residue" evidence="4">
    <location>
        <position position="1"/>
    </location>
</feature>
<feature type="domain" description="Rhodanese" evidence="3">
    <location>
        <begin position="237"/>
        <end position="339"/>
    </location>
</feature>
<dbReference type="CDD" id="cd00158">
    <property type="entry name" value="RHOD"/>
    <property type="match status" value="1"/>
</dbReference>
<feature type="transmembrane region" description="Helical" evidence="2">
    <location>
        <begin position="428"/>
        <end position="446"/>
    </location>
</feature>
<name>A0A813HB18_POLGL</name>
<organism evidence="4 5">
    <name type="scientific">Polarella glacialis</name>
    <name type="common">Dinoflagellate</name>
    <dbReference type="NCBI Taxonomy" id="89957"/>
    <lineage>
        <taxon>Eukaryota</taxon>
        <taxon>Sar</taxon>
        <taxon>Alveolata</taxon>
        <taxon>Dinophyceae</taxon>
        <taxon>Suessiales</taxon>
        <taxon>Suessiaceae</taxon>
        <taxon>Polarella</taxon>
    </lineage>
</organism>